<dbReference type="InterPro" id="IPR005135">
    <property type="entry name" value="Endo/exonuclease/phosphatase"/>
</dbReference>
<reference evidence="3 4" key="1">
    <citation type="submission" date="2018-11" db="EMBL/GenBank/DDBJ databases">
        <authorList>
            <person name="Ye M.-Q."/>
            <person name="Du Z.-J."/>
        </authorList>
    </citation>
    <scope>NUCLEOTIDE SEQUENCE [LARGE SCALE GENOMIC DNA]</scope>
    <source>
        <strain evidence="3 4">U0105</strain>
    </source>
</reference>
<evidence type="ECO:0000313" key="3">
    <source>
        <dbReference type="EMBL" id="RPJ68675.1"/>
    </source>
</evidence>
<organism evidence="3 4">
    <name type="scientific">Alteromonas sediminis</name>
    <dbReference type="NCBI Taxonomy" id="2259342"/>
    <lineage>
        <taxon>Bacteria</taxon>
        <taxon>Pseudomonadati</taxon>
        <taxon>Pseudomonadota</taxon>
        <taxon>Gammaproteobacteria</taxon>
        <taxon>Alteromonadales</taxon>
        <taxon>Alteromonadaceae</taxon>
        <taxon>Alteromonas/Salinimonas group</taxon>
        <taxon>Alteromonas</taxon>
    </lineage>
</organism>
<feature type="chain" id="PRO_5018136311" evidence="1">
    <location>
        <begin position="22"/>
        <end position="464"/>
    </location>
</feature>
<keyword evidence="3" id="KW-0269">Exonuclease</keyword>
<feature type="domain" description="Endonuclease/exonuclease/phosphatase" evidence="2">
    <location>
        <begin position="82"/>
        <end position="455"/>
    </location>
</feature>
<dbReference type="GO" id="GO:0004527">
    <property type="term" value="F:exonuclease activity"/>
    <property type="evidence" value="ECO:0007669"/>
    <property type="project" value="UniProtKB-KW"/>
</dbReference>
<feature type="signal peptide" evidence="1">
    <location>
        <begin position="1"/>
        <end position="21"/>
    </location>
</feature>
<evidence type="ECO:0000259" key="2">
    <source>
        <dbReference type="Pfam" id="PF03372"/>
    </source>
</evidence>
<evidence type="ECO:0000313" key="4">
    <source>
        <dbReference type="Proteomes" id="UP000275281"/>
    </source>
</evidence>
<gene>
    <name evidence="3" type="ORF">DRW07_04575</name>
</gene>
<comment type="caution">
    <text evidence="3">The sequence shown here is derived from an EMBL/GenBank/DDBJ whole genome shotgun (WGS) entry which is preliminary data.</text>
</comment>
<dbReference type="InterPro" id="IPR036691">
    <property type="entry name" value="Endo/exonu/phosph_ase_sf"/>
</dbReference>
<name>A0A3N5YFA5_9ALTE</name>
<dbReference type="Pfam" id="PF03372">
    <property type="entry name" value="Exo_endo_phos"/>
    <property type="match status" value="1"/>
</dbReference>
<evidence type="ECO:0000256" key="1">
    <source>
        <dbReference type="SAM" id="SignalP"/>
    </source>
</evidence>
<accession>A0A3N5YFA5</accession>
<dbReference type="Gene3D" id="3.60.10.10">
    <property type="entry name" value="Endonuclease/exonuclease/phosphatase"/>
    <property type="match status" value="1"/>
</dbReference>
<dbReference type="SUPFAM" id="SSF56219">
    <property type="entry name" value="DNase I-like"/>
    <property type="match status" value="1"/>
</dbReference>
<dbReference type="AlphaFoldDB" id="A0A3N5YFA5"/>
<keyword evidence="4" id="KW-1185">Reference proteome</keyword>
<dbReference type="GO" id="GO:0004519">
    <property type="term" value="F:endonuclease activity"/>
    <property type="evidence" value="ECO:0007669"/>
    <property type="project" value="UniProtKB-KW"/>
</dbReference>
<dbReference type="EMBL" id="RPOK01000001">
    <property type="protein sequence ID" value="RPJ68675.1"/>
    <property type="molecule type" value="Genomic_DNA"/>
</dbReference>
<sequence length="464" mass="52157">MNTIKKNLIATLMALSSLASCTSVIEKQISDDRQVKFASFNVSFAHDGDPSEHFDQWVRFMNMPVARQNHFIKQWHENTLSSDQRSLAERVIQIRNVAAIIQKVRPDVLLLNEFNNDGEGKNNQALVGFLRNYLAVSQSLNSVDGGEWLEPITYPYIENYATNTGLNAGIDLNNNGYSKNDPNDAYGFGFYHGHYAFALLSKFEIDSENTRTFQTFKRKDLPDAVNPKIVLCDGKSPIPEGMKCGDTWFSEQQWQTLRLSSKNHVDAPIRIPTPNGTVTVNALLSHPTPPAFDTVTDNNKYRNSAENLFWYHYLNGHQGIYDDAGKSEAFNGESFVIMGDLNADITWGTTTDPRFNGIQQLMAHERVHKDVAQLNGAFIPTSLGALEEPNRRQHPHPQIRTATFGSRVDYAVPSANLKVIDSGVYWAAEHAPGRLLFNDKRIGKRGADKEVSSDHRLVWVTVEL</sequence>
<dbReference type="PROSITE" id="PS51257">
    <property type="entry name" value="PROKAR_LIPOPROTEIN"/>
    <property type="match status" value="1"/>
</dbReference>
<dbReference type="OrthoDB" id="292013at2"/>
<protein>
    <submittedName>
        <fullName evidence="3">Endonuclease/exonuclease/phosphatase family protein</fullName>
    </submittedName>
</protein>
<keyword evidence="1" id="KW-0732">Signal</keyword>
<dbReference type="Proteomes" id="UP000275281">
    <property type="component" value="Unassembled WGS sequence"/>
</dbReference>
<dbReference type="RefSeq" id="WP_124026676.1">
    <property type="nucleotide sequence ID" value="NZ_JBHRSN010000005.1"/>
</dbReference>
<keyword evidence="3" id="KW-0540">Nuclease</keyword>
<keyword evidence="3" id="KW-0378">Hydrolase</keyword>
<proteinExistence type="predicted"/>
<keyword evidence="3" id="KW-0255">Endonuclease</keyword>